<protein>
    <submittedName>
        <fullName evidence="3">Protein CDV3 homolog</fullName>
    </submittedName>
</protein>
<name>A0A7E4UZT8_PANRE</name>
<reference evidence="3" key="2">
    <citation type="submission" date="2020-10" db="UniProtKB">
        <authorList>
            <consortium name="WormBaseParasite"/>
        </authorList>
    </citation>
    <scope>IDENTIFICATION</scope>
</reference>
<sequence>MARHHGAAASSGRAAAVARSKLRKLRFSHRHGGSGGKAALVKSVETSERLGQSGTIGEEKDVSTADLFDAILTAAAPGPMALPGIEMELADDAPTYSSSTEDEYPSYSEEVREFEEAKREAARRKFLTGVKLASDFEDVYNGTLMTSKSVESTTLRENVTTTEPDRHSRRHETSKEAESTGWVTSNSTIFLEDGIPWPGSLFKSSYVPQILTHVFLSLKPVFSSAYICHTCMFPYTYFPQTSTSVQTNHNMIDCCNSTAKNEHAHASGNRKSSTPVPSVCPTAGLFPFYNYRKPGGAYMRPLAIHLSNKIDLLHPLAFIFRLPGSVSRGRWCTFTYSMAADCVAVQQPRHIIARATEAKTTF</sequence>
<evidence type="ECO:0000313" key="2">
    <source>
        <dbReference type="Proteomes" id="UP000492821"/>
    </source>
</evidence>
<proteinExistence type="predicted"/>
<evidence type="ECO:0000313" key="3">
    <source>
        <dbReference type="WBParaSite" id="Pan_g14850.t1"/>
    </source>
</evidence>
<feature type="region of interest" description="Disordered" evidence="1">
    <location>
        <begin position="150"/>
        <end position="180"/>
    </location>
</feature>
<dbReference type="WBParaSite" id="Pan_g14850.t1">
    <property type="protein sequence ID" value="Pan_g14850.t1"/>
    <property type="gene ID" value="Pan_g14850"/>
</dbReference>
<accession>A0A7E4UZT8</accession>
<organism evidence="2 3">
    <name type="scientific">Panagrellus redivivus</name>
    <name type="common">Microworm</name>
    <dbReference type="NCBI Taxonomy" id="6233"/>
    <lineage>
        <taxon>Eukaryota</taxon>
        <taxon>Metazoa</taxon>
        <taxon>Ecdysozoa</taxon>
        <taxon>Nematoda</taxon>
        <taxon>Chromadorea</taxon>
        <taxon>Rhabditida</taxon>
        <taxon>Tylenchina</taxon>
        <taxon>Panagrolaimomorpha</taxon>
        <taxon>Panagrolaimoidea</taxon>
        <taxon>Panagrolaimidae</taxon>
        <taxon>Panagrellus</taxon>
    </lineage>
</organism>
<dbReference type="AlphaFoldDB" id="A0A7E4UZT8"/>
<dbReference type="Proteomes" id="UP000492821">
    <property type="component" value="Unassembled WGS sequence"/>
</dbReference>
<reference evidence="2" key="1">
    <citation type="journal article" date="2013" name="Genetics">
        <title>The draft genome and transcriptome of Panagrellus redivivus are shaped by the harsh demands of a free-living lifestyle.</title>
        <authorList>
            <person name="Srinivasan J."/>
            <person name="Dillman A.R."/>
            <person name="Macchietto M.G."/>
            <person name="Heikkinen L."/>
            <person name="Lakso M."/>
            <person name="Fracchia K.M."/>
            <person name="Antoshechkin I."/>
            <person name="Mortazavi A."/>
            <person name="Wong G."/>
            <person name="Sternberg P.W."/>
        </authorList>
    </citation>
    <scope>NUCLEOTIDE SEQUENCE [LARGE SCALE GENOMIC DNA]</scope>
    <source>
        <strain evidence="2">MT8872</strain>
    </source>
</reference>
<feature type="compositionally biased region" description="Polar residues" evidence="1">
    <location>
        <begin position="150"/>
        <end position="162"/>
    </location>
</feature>
<keyword evidence="2" id="KW-1185">Reference proteome</keyword>
<feature type="compositionally biased region" description="Basic and acidic residues" evidence="1">
    <location>
        <begin position="163"/>
        <end position="178"/>
    </location>
</feature>
<evidence type="ECO:0000256" key="1">
    <source>
        <dbReference type="SAM" id="MobiDB-lite"/>
    </source>
</evidence>